<evidence type="ECO:0000313" key="1">
    <source>
        <dbReference type="EMBL" id="MBS3018394.1"/>
    </source>
</evidence>
<accession>A0ABS5LPH3</accession>
<sequence>MGYRADSLSAAEWEGITEEQRRSLKIAYLMGANDALKICEGNIGEDIRTAELTEDLIGSMDRRLGFMLSEAPVKKLKLVSKAK</sequence>
<keyword evidence="2" id="KW-1185">Reference proteome</keyword>
<dbReference type="Proteomes" id="UP001647436">
    <property type="component" value="Unassembled WGS sequence"/>
</dbReference>
<dbReference type="EMBL" id="JAANES010000001">
    <property type="protein sequence ID" value="MBS3018394.1"/>
    <property type="molecule type" value="Genomic_DNA"/>
</dbReference>
<name>A0ABS5LPH3_9BURK</name>
<gene>
    <name evidence="1" type="ORF">DJFAAGMI_01126</name>
</gene>
<comment type="caution">
    <text evidence="1">The sequence shown here is derived from an EMBL/GenBank/DDBJ whole genome shotgun (WGS) entry which is preliminary data.</text>
</comment>
<evidence type="ECO:0000313" key="2">
    <source>
        <dbReference type="Proteomes" id="UP001647436"/>
    </source>
</evidence>
<reference evidence="1 2" key="1">
    <citation type="submission" date="2020-03" db="EMBL/GenBank/DDBJ databases">
        <title>The role of nitrogen metabolism on polyethylene biodegradation.</title>
        <authorList>
            <person name="Peixoto J."/>
            <person name="Vizzotto C.S."/>
            <person name="Ramos A."/>
            <person name="Alves G."/>
            <person name="Steindorff A."/>
            <person name="Kruger R."/>
        </authorList>
    </citation>
    <scope>NUCLEOTIDE SEQUENCE [LARGE SCALE GENOMIC DNA]</scope>
    <source>
        <strain evidence="1 2">PE63</strain>
    </source>
</reference>
<protein>
    <submittedName>
        <fullName evidence="1">Uncharacterized protein</fullName>
    </submittedName>
</protein>
<proteinExistence type="predicted"/>
<organism evidence="1 2">
    <name type="scientific">Comamonas brasiliensis</name>
    <dbReference type="NCBI Taxonomy" id="1812482"/>
    <lineage>
        <taxon>Bacteria</taxon>
        <taxon>Pseudomonadati</taxon>
        <taxon>Pseudomonadota</taxon>
        <taxon>Betaproteobacteria</taxon>
        <taxon>Burkholderiales</taxon>
        <taxon>Comamonadaceae</taxon>
        <taxon>Comamonas</taxon>
    </lineage>
</organism>